<name>A0A3P3R6E8_9EURY</name>
<feature type="compositionally biased region" description="Polar residues" evidence="1">
    <location>
        <begin position="1"/>
        <end position="21"/>
    </location>
</feature>
<evidence type="ECO:0000256" key="1">
    <source>
        <dbReference type="SAM" id="MobiDB-lite"/>
    </source>
</evidence>
<dbReference type="AlphaFoldDB" id="A0A3P3R6E8"/>
<protein>
    <submittedName>
        <fullName evidence="2">Uncharacterized protein</fullName>
    </submittedName>
</protein>
<keyword evidence="3" id="KW-1185">Reference proteome</keyword>
<dbReference type="EMBL" id="RRCH01000030">
    <property type="protein sequence ID" value="RRJ29036.1"/>
    <property type="molecule type" value="Genomic_DNA"/>
</dbReference>
<gene>
    <name evidence="2" type="ORF">EIK79_14080</name>
</gene>
<reference evidence="2 3" key="1">
    <citation type="submission" date="2018-11" db="EMBL/GenBank/DDBJ databases">
        <title>Taxonoimc description of Halomarina strain SPP-AMP-1.</title>
        <authorList>
            <person name="Pal Y."/>
            <person name="Srinivasana K."/>
            <person name="Verma A."/>
            <person name="Kumar P."/>
        </authorList>
    </citation>
    <scope>NUCLEOTIDE SEQUENCE [LARGE SCALE GENOMIC DNA]</scope>
    <source>
        <strain evidence="2 3">SPP-AMP-1</strain>
    </source>
</reference>
<dbReference type="Proteomes" id="UP000282322">
    <property type="component" value="Unassembled WGS sequence"/>
</dbReference>
<comment type="caution">
    <text evidence="2">The sequence shown here is derived from an EMBL/GenBank/DDBJ whole genome shotgun (WGS) entry which is preliminary data.</text>
</comment>
<evidence type="ECO:0000313" key="3">
    <source>
        <dbReference type="Proteomes" id="UP000282322"/>
    </source>
</evidence>
<accession>A0A3P3R6E8</accession>
<organism evidence="2 3">
    <name type="scientific">Halocatena pleomorpha</name>
    <dbReference type="NCBI Taxonomy" id="1785090"/>
    <lineage>
        <taxon>Archaea</taxon>
        <taxon>Methanobacteriati</taxon>
        <taxon>Methanobacteriota</taxon>
        <taxon>Stenosarchaea group</taxon>
        <taxon>Halobacteria</taxon>
        <taxon>Halobacteriales</taxon>
        <taxon>Natronomonadaceae</taxon>
        <taxon>Halocatena</taxon>
    </lineage>
</organism>
<dbReference type="RefSeq" id="WP_124955763.1">
    <property type="nucleotide sequence ID" value="NZ_RRCH01000030.1"/>
</dbReference>
<sequence>MFAQLQQQSTDPNDSHTVSSTVEHEQHKNNTGLIRAATEGSETLSLQLIFVQNGICSTFFQCQSILPRRQEQVDSTGFDGALTPLSGGIDSTATAHLGVDYDTLDAILALHIDGVPCRCNSPSHRHLS</sequence>
<proteinExistence type="predicted"/>
<feature type="region of interest" description="Disordered" evidence="1">
    <location>
        <begin position="1"/>
        <end position="35"/>
    </location>
</feature>
<dbReference type="SUPFAM" id="SSF52402">
    <property type="entry name" value="Adenine nucleotide alpha hydrolases-like"/>
    <property type="match status" value="1"/>
</dbReference>
<evidence type="ECO:0000313" key="2">
    <source>
        <dbReference type="EMBL" id="RRJ29036.1"/>
    </source>
</evidence>